<sequence>MLKALRAIGYKFPEVLPDPMSLADKYVSCEIVQLECTELAAEWRGQIAGVAGVRDFHSKDALSARLAMLLLSIDESDDQEMMSEKLSWFMEFLQCGGENYKSADEILLKHFIRYVEK</sequence>
<dbReference type="EMBL" id="CP132921">
    <property type="protein sequence ID" value="WMW06414.1"/>
    <property type="molecule type" value="Genomic_DNA"/>
</dbReference>
<organism evidence="1 2">
    <name type="scientific">Pseudomonas entomophila</name>
    <dbReference type="NCBI Taxonomy" id="312306"/>
    <lineage>
        <taxon>Bacteria</taxon>
        <taxon>Pseudomonadati</taxon>
        <taxon>Pseudomonadota</taxon>
        <taxon>Gammaproteobacteria</taxon>
        <taxon>Pseudomonadales</taxon>
        <taxon>Pseudomonadaceae</taxon>
        <taxon>Pseudomonas</taxon>
    </lineage>
</organism>
<dbReference type="RefSeq" id="WP_011536250.1">
    <property type="nucleotide sequence ID" value="NZ_CP132921.1"/>
</dbReference>
<proteinExistence type="predicted"/>
<dbReference type="Proteomes" id="UP001183127">
    <property type="component" value="Chromosome"/>
</dbReference>
<reference evidence="1 2" key="1">
    <citation type="submission" date="2023-08" db="EMBL/GenBank/DDBJ databases">
        <title>Complete Genome Sequence of Pseudomonas entomophila TVIN A01.</title>
        <authorList>
            <person name="Shelke T."/>
            <person name="Mahar N.S."/>
            <person name="Gupta I."/>
            <person name="Gupta V."/>
        </authorList>
    </citation>
    <scope>NUCLEOTIDE SEQUENCE [LARGE SCALE GENOMIC DNA]</scope>
    <source>
        <strain evidence="1 2">TVIN-A01</strain>
    </source>
</reference>
<keyword evidence="2" id="KW-1185">Reference proteome</keyword>
<name>A0ABY9QSL8_9PSED</name>
<accession>A0ABY9QSL8</accession>
<evidence type="ECO:0000313" key="1">
    <source>
        <dbReference type="EMBL" id="WMW06414.1"/>
    </source>
</evidence>
<evidence type="ECO:0000313" key="2">
    <source>
        <dbReference type="Proteomes" id="UP001183127"/>
    </source>
</evidence>
<protein>
    <submittedName>
        <fullName evidence="1">Uncharacterized protein</fullName>
    </submittedName>
</protein>
<dbReference type="GeneID" id="32808193"/>
<gene>
    <name evidence="1" type="ORF">RAH46_03520</name>
</gene>